<dbReference type="EMBL" id="VTWS01000013">
    <property type="protein sequence ID" value="KAA9341192.1"/>
    <property type="molecule type" value="Genomic_DNA"/>
</dbReference>
<reference evidence="2 3" key="1">
    <citation type="submission" date="2019-09" db="EMBL/GenBank/DDBJ databases">
        <title>Genome Sequence of Larkinella sp MA1.</title>
        <authorList>
            <person name="Srinivasan S."/>
        </authorList>
    </citation>
    <scope>NUCLEOTIDE SEQUENCE [LARGE SCALE GENOMIC DNA]</scope>
    <source>
        <strain evidence="2 3">MA1</strain>
    </source>
</reference>
<dbReference type="GO" id="GO:0004222">
    <property type="term" value="F:metalloendopeptidase activity"/>
    <property type="evidence" value="ECO:0007669"/>
    <property type="project" value="TreeGrafter"/>
</dbReference>
<accession>A0A5N1J3S3</accession>
<dbReference type="InterPro" id="IPR016047">
    <property type="entry name" value="M23ase_b-sheet_dom"/>
</dbReference>
<dbReference type="CDD" id="cd12797">
    <property type="entry name" value="M23_peptidase"/>
    <property type="match status" value="1"/>
</dbReference>
<dbReference type="PANTHER" id="PTHR21666">
    <property type="entry name" value="PEPTIDASE-RELATED"/>
    <property type="match status" value="1"/>
</dbReference>
<dbReference type="Gene3D" id="2.70.70.10">
    <property type="entry name" value="Glucose Permease (Domain IIA)"/>
    <property type="match status" value="1"/>
</dbReference>
<keyword evidence="3" id="KW-1185">Reference proteome</keyword>
<organism evidence="2 3">
    <name type="scientific">Larkinella humicola</name>
    <dbReference type="NCBI Taxonomy" id="2607654"/>
    <lineage>
        <taxon>Bacteria</taxon>
        <taxon>Pseudomonadati</taxon>
        <taxon>Bacteroidota</taxon>
        <taxon>Cytophagia</taxon>
        <taxon>Cytophagales</taxon>
        <taxon>Spirosomataceae</taxon>
        <taxon>Larkinella</taxon>
    </lineage>
</organism>
<evidence type="ECO:0000313" key="3">
    <source>
        <dbReference type="Proteomes" id="UP000326344"/>
    </source>
</evidence>
<sequence>MSINRQIACLFFIGMLGVLVPVFGQNSENGNNGKSRYLENETDSLHSVLDSMEIELLRSTKTYNQVDRLIQTIPLRADYLDRLPSVFPVAVPIQEFSITSPYGFRKHPVHKKTRFHGGIDVRAKTGLRVTVTAPGIIKRVGYDPGLGAFVQVVHGFGFETVYGHLSGYCVQPGQLVKRGEEIGKVGQTGLTTGAHLHYVIRKNGQPIDPLNFCYLLRRRLFLQLSSTGRTSSLSL</sequence>
<dbReference type="PANTHER" id="PTHR21666:SF270">
    <property type="entry name" value="MUREIN HYDROLASE ACTIVATOR ENVC"/>
    <property type="match status" value="1"/>
</dbReference>
<dbReference type="AlphaFoldDB" id="A0A5N1J3S3"/>
<dbReference type="InterPro" id="IPR050570">
    <property type="entry name" value="Cell_wall_metabolism_enzyme"/>
</dbReference>
<comment type="caution">
    <text evidence="2">The sequence shown here is derived from an EMBL/GenBank/DDBJ whole genome shotgun (WGS) entry which is preliminary data.</text>
</comment>
<dbReference type="RefSeq" id="WP_150881600.1">
    <property type="nucleotide sequence ID" value="NZ_VTWS01000013.1"/>
</dbReference>
<dbReference type="Pfam" id="PF01551">
    <property type="entry name" value="Peptidase_M23"/>
    <property type="match status" value="1"/>
</dbReference>
<evidence type="ECO:0000313" key="2">
    <source>
        <dbReference type="EMBL" id="KAA9341192.1"/>
    </source>
</evidence>
<dbReference type="SUPFAM" id="SSF51261">
    <property type="entry name" value="Duplicated hybrid motif"/>
    <property type="match status" value="1"/>
</dbReference>
<dbReference type="InterPro" id="IPR011055">
    <property type="entry name" value="Dup_hybrid_motif"/>
</dbReference>
<gene>
    <name evidence="2" type="ORF">F0P93_30625</name>
</gene>
<feature type="domain" description="M23ase beta-sheet core" evidence="1">
    <location>
        <begin position="114"/>
        <end position="209"/>
    </location>
</feature>
<dbReference type="Proteomes" id="UP000326344">
    <property type="component" value="Unassembled WGS sequence"/>
</dbReference>
<proteinExistence type="predicted"/>
<protein>
    <submittedName>
        <fullName evidence="2">M23 family metallopeptidase</fullName>
    </submittedName>
</protein>
<name>A0A5N1J3S3_9BACT</name>
<evidence type="ECO:0000259" key="1">
    <source>
        <dbReference type="Pfam" id="PF01551"/>
    </source>
</evidence>